<keyword evidence="5" id="KW-0256">Endoplasmic reticulum</keyword>
<keyword evidence="3 5" id="KW-1133">Transmembrane helix</keyword>
<dbReference type="EMBL" id="KZ293455">
    <property type="protein sequence ID" value="PBK63896.1"/>
    <property type="molecule type" value="Genomic_DNA"/>
</dbReference>
<dbReference type="EC" id="2.1.1.100" evidence="5"/>
<protein>
    <recommendedName>
        <fullName evidence="5">Protein-S-isoprenylcysteine O-methyltransferase</fullName>
        <ecNumber evidence="5">2.1.1.100</ecNumber>
    </recommendedName>
</protein>
<comment type="similarity">
    <text evidence="5">Belongs to the class VI-like SAM-binding methyltransferase superfamily. Isoprenylcysteine carboxyl methyltransferase family.</text>
</comment>
<evidence type="ECO:0000256" key="1">
    <source>
        <dbReference type="ARBA" id="ARBA00004141"/>
    </source>
</evidence>
<comment type="subcellular location">
    <subcellularLocation>
        <location evidence="5">Endoplasmic reticulum membrane</location>
        <topology evidence="5">Multi-pass membrane protein</topology>
    </subcellularLocation>
    <subcellularLocation>
        <location evidence="1">Membrane</location>
        <topology evidence="1">Multi-pass membrane protein</topology>
    </subcellularLocation>
</comment>
<evidence type="ECO:0000313" key="6">
    <source>
        <dbReference type="EMBL" id="PBK63896.1"/>
    </source>
</evidence>
<keyword evidence="2 5" id="KW-0812">Transmembrane</keyword>
<keyword evidence="5" id="KW-0489">Methyltransferase</keyword>
<sequence>MLILKIPILIVGAYHIWRAFTPPHRPTQSERLPPSLIGRYAVPFASFMKLAHLISCACEIALILSYYEIPPQLPTEYQSYSFCAKSITITPAFLIGSVLAIAGAQLRLVCYRTLGRLFTFEMSIRKDHTLITAGPYAYVRHPAYAGLLMTMAGEAVIQCSRGSWLRECGLLGMFAPRVYLALLIVPMLLLSYSSTMRGIREDKALEELFGDVWRDWAKRTPYRLIPSIY</sequence>
<evidence type="ECO:0000256" key="5">
    <source>
        <dbReference type="RuleBase" id="RU362022"/>
    </source>
</evidence>
<keyword evidence="4 5" id="KW-0472">Membrane</keyword>
<dbReference type="PANTHER" id="PTHR12714:SF9">
    <property type="entry name" value="PROTEIN-S-ISOPRENYLCYSTEINE O-METHYLTRANSFERASE"/>
    <property type="match status" value="1"/>
</dbReference>
<keyword evidence="5" id="KW-0949">S-adenosyl-L-methionine</keyword>
<feature type="transmembrane region" description="Helical" evidence="5">
    <location>
        <begin position="170"/>
        <end position="192"/>
    </location>
</feature>
<comment type="caution">
    <text evidence="5">Lacks conserved residue(s) required for the propagation of feature annotation.</text>
</comment>
<name>A0A2H3BLG6_9AGAR</name>
<dbReference type="Pfam" id="PF04140">
    <property type="entry name" value="ICMT"/>
    <property type="match status" value="1"/>
</dbReference>
<dbReference type="STRING" id="1076256.A0A2H3BLG6"/>
<dbReference type="AlphaFoldDB" id="A0A2H3BLG6"/>
<proteinExistence type="inferred from homology"/>
<reference evidence="7" key="1">
    <citation type="journal article" date="2017" name="Nat. Ecol. Evol.">
        <title>Genome expansion and lineage-specific genetic innovations in the forest pathogenic fungi Armillaria.</title>
        <authorList>
            <person name="Sipos G."/>
            <person name="Prasanna A.N."/>
            <person name="Walter M.C."/>
            <person name="O'Connor E."/>
            <person name="Balint B."/>
            <person name="Krizsan K."/>
            <person name="Kiss B."/>
            <person name="Hess J."/>
            <person name="Varga T."/>
            <person name="Slot J."/>
            <person name="Riley R."/>
            <person name="Boka B."/>
            <person name="Rigling D."/>
            <person name="Barry K."/>
            <person name="Lee J."/>
            <person name="Mihaltcheva S."/>
            <person name="LaButti K."/>
            <person name="Lipzen A."/>
            <person name="Waldron R."/>
            <person name="Moloney N.M."/>
            <person name="Sperisen C."/>
            <person name="Kredics L."/>
            <person name="Vagvoelgyi C."/>
            <person name="Patrignani A."/>
            <person name="Fitzpatrick D."/>
            <person name="Nagy I."/>
            <person name="Doyle S."/>
            <person name="Anderson J.B."/>
            <person name="Grigoriev I.V."/>
            <person name="Gueldener U."/>
            <person name="Muensterkoetter M."/>
            <person name="Nagy L.G."/>
        </authorList>
    </citation>
    <scope>NUCLEOTIDE SEQUENCE [LARGE SCALE GENOMIC DNA]</scope>
    <source>
        <strain evidence="7">28-4</strain>
    </source>
</reference>
<comment type="catalytic activity">
    <reaction evidence="5">
        <text>[protein]-C-terminal S-[(2E,6E)-farnesyl]-L-cysteine + S-adenosyl-L-methionine = [protein]-C-terminal S-[(2E,6E)-farnesyl]-L-cysteine methyl ester + S-adenosyl-L-homocysteine</text>
        <dbReference type="Rhea" id="RHEA:21672"/>
        <dbReference type="Rhea" id="RHEA-COMP:12125"/>
        <dbReference type="Rhea" id="RHEA-COMP:12126"/>
        <dbReference type="ChEBI" id="CHEBI:57856"/>
        <dbReference type="ChEBI" id="CHEBI:59789"/>
        <dbReference type="ChEBI" id="CHEBI:90510"/>
        <dbReference type="ChEBI" id="CHEBI:90511"/>
        <dbReference type="EC" id="2.1.1.100"/>
    </reaction>
</comment>
<dbReference type="GO" id="GO:0005789">
    <property type="term" value="C:endoplasmic reticulum membrane"/>
    <property type="evidence" value="ECO:0007669"/>
    <property type="project" value="UniProtKB-SubCell"/>
</dbReference>
<dbReference type="InterPro" id="IPR007269">
    <property type="entry name" value="ICMT_MeTrfase"/>
</dbReference>
<dbReference type="Gene3D" id="1.20.120.1630">
    <property type="match status" value="1"/>
</dbReference>
<dbReference type="PANTHER" id="PTHR12714">
    <property type="entry name" value="PROTEIN-S ISOPRENYLCYSTEINE O-METHYLTRANSFERASE"/>
    <property type="match status" value="1"/>
</dbReference>
<keyword evidence="5" id="KW-0808">Transferase</keyword>
<organism evidence="6 7">
    <name type="scientific">Armillaria solidipes</name>
    <dbReference type="NCBI Taxonomy" id="1076256"/>
    <lineage>
        <taxon>Eukaryota</taxon>
        <taxon>Fungi</taxon>
        <taxon>Dikarya</taxon>
        <taxon>Basidiomycota</taxon>
        <taxon>Agaricomycotina</taxon>
        <taxon>Agaricomycetes</taxon>
        <taxon>Agaricomycetidae</taxon>
        <taxon>Agaricales</taxon>
        <taxon>Marasmiineae</taxon>
        <taxon>Physalacriaceae</taxon>
        <taxon>Armillaria</taxon>
    </lineage>
</organism>
<feature type="transmembrane region" description="Helical" evidence="5">
    <location>
        <begin position="87"/>
        <end position="110"/>
    </location>
</feature>
<dbReference type="GO" id="GO:0004671">
    <property type="term" value="F:protein C-terminal S-isoprenylcysteine carboxyl O-methyltransferase activity"/>
    <property type="evidence" value="ECO:0007669"/>
    <property type="project" value="UniProtKB-EC"/>
</dbReference>
<evidence type="ECO:0000256" key="2">
    <source>
        <dbReference type="ARBA" id="ARBA00022692"/>
    </source>
</evidence>
<evidence type="ECO:0000256" key="4">
    <source>
        <dbReference type="ARBA" id="ARBA00023136"/>
    </source>
</evidence>
<evidence type="ECO:0000256" key="3">
    <source>
        <dbReference type="ARBA" id="ARBA00022989"/>
    </source>
</evidence>
<keyword evidence="7" id="KW-1185">Reference proteome</keyword>
<dbReference type="Proteomes" id="UP000218334">
    <property type="component" value="Unassembled WGS sequence"/>
</dbReference>
<dbReference type="GO" id="GO:0032259">
    <property type="term" value="P:methylation"/>
    <property type="evidence" value="ECO:0007669"/>
    <property type="project" value="UniProtKB-KW"/>
</dbReference>
<evidence type="ECO:0000313" key="7">
    <source>
        <dbReference type="Proteomes" id="UP000218334"/>
    </source>
</evidence>
<accession>A0A2H3BLG6</accession>
<gene>
    <name evidence="6" type="ORF">ARMSODRAFT_520804</name>
</gene>